<dbReference type="InterPro" id="IPR037278">
    <property type="entry name" value="ARFGAP/RecO"/>
</dbReference>
<dbReference type="SUPFAM" id="SSF48403">
    <property type="entry name" value="Ankyrin repeat"/>
    <property type="match status" value="1"/>
</dbReference>
<dbReference type="FunFam" id="1.10.220.150:FF:000007">
    <property type="entry name" value="Arf-GAP with coiled-coil, ANK repeat and PH domain-containing protein 2"/>
    <property type="match status" value="1"/>
</dbReference>
<dbReference type="InterPro" id="IPR038508">
    <property type="entry name" value="ArfGAP_dom_sf"/>
</dbReference>
<dbReference type="AlphaFoldDB" id="A0A8S1BQ05"/>
<dbReference type="FunFam" id="1.20.1270.60:FF:000025">
    <property type="entry name" value="arf-GAP with coiled-coil, ANK repeat and PH domain-containing protein 2"/>
    <property type="match status" value="1"/>
</dbReference>
<keyword evidence="8" id="KW-0175">Coiled coil</keyword>
<dbReference type="GO" id="GO:0008270">
    <property type="term" value="F:zinc ion binding"/>
    <property type="evidence" value="ECO:0007669"/>
    <property type="project" value="UniProtKB-KW"/>
</dbReference>
<dbReference type="PROSITE" id="PS50297">
    <property type="entry name" value="ANK_REP_REGION"/>
    <property type="match status" value="2"/>
</dbReference>
<feature type="region of interest" description="Disordered" evidence="9">
    <location>
        <begin position="879"/>
        <end position="908"/>
    </location>
</feature>
<evidence type="ECO:0000256" key="6">
    <source>
        <dbReference type="PROSITE-ProRule" id="PRU00023"/>
    </source>
</evidence>
<evidence type="ECO:0000313" key="12">
    <source>
        <dbReference type="EMBL" id="CAB3261324.1"/>
    </source>
</evidence>
<evidence type="ECO:0000313" key="13">
    <source>
        <dbReference type="Proteomes" id="UP000494106"/>
    </source>
</evidence>
<evidence type="ECO:0000256" key="4">
    <source>
        <dbReference type="ARBA" id="ARBA00022833"/>
    </source>
</evidence>
<feature type="region of interest" description="Disordered" evidence="9">
    <location>
        <begin position="557"/>
        <end position="596"/>
    </location>
</feature>
<organism evidence="12 13">
    <name type="scientific">Arctia plantaginis</name>
    <name type="common">Wood tiger moth</name>
    <name type="synonym">Phalaena plantaginis</name>
    <dbReference type="NCBI Taxonomy" id="874455"/>
    <lineage>
        <taxon>Eukaryota</taxon>
        <taxon>Metazoa</taxon>
        <taxon>Ecdysozoa</taxon>
        <taxon>Arthropoda</taxon>
        <taxon>Hexapoda</taxon>
        <taxon>Insecta</taxon>
        <taxon>Pterygota</taxon>
        <taxon>Neoptera</taxon>
        <taxon>Endopterygota</taxon>
        <taxon>Lepidoptera</taxon>
        <taxon>Glossata</taxon>
        <taxon>Ditrysia</taxon>
        <taxon>Noctuoidea</taxon>
        <taxon>Erebidae</taxon>
        <taxon>Arctiinae</taxon>
        <taxon>Arctia</taxon>
    </lineage>
</organism>
<dbReference type="Gene3D" id="1.25.40.20">
    <property type="entry name" value="Ankyrin repeat-containing domain"/>
    <property type="match status" value="2"/>
</dbReference>
<dbReference type="InterPro" id="IPR027267">
    <property type="entry name" value="AH/BAR_dom_sf"/>
</dbReference>
<dbReference type="Gene3D" id="2.30.29.30">
    <property type="entry name" value="Pleckstrin-homology domain (PH domain)/Phosphotyrosine-binding domain (PTB)"/>
    <property type="match status" value="1"/>
</dbReference>
<dbReference type="Pfam" id="PF16746">
    <property type="entry name" value="BAR_3"/>
    <property type="match status" value="1"/>
</dbReference>
<dbReference type="InterPro" id="IPR045258">
    <property type="entry name" value="ACAP1/2/3-like"/>
</dbReference>
<feature type="repeat" description="ANK" evidence="6">
    <location>
        <begin position="1114"/>
        <end position="1146"/>
    </location>
</feature>
<dbReference type="CDD" id="cd07603">
    <property type="entry name" value="BAR_ACAPs"/>
    <property type="match status" value="1"/>
</dbReference>
<dbReference type="Gene3D" id="1.20.1270.60">
    <property type="entry name" value="Arfaptin homology (AH) domain/BAR domain"/>
    <property type="match status" value="1"/>
</dbReference>
<dbReference type="SUPFAM" id="SSF50729">
    <property type="entry name" value="PH domain-like"/>
    <property type="match status" value="1"/>
</dbReference>
<accession>A0A8S1BQ05</accession>
<feature type="compositionally biased region" description="Low complexity" evidence="9">
    <location>
        <begin position="578"/>
        <end position="594"/>
    </location>
</feature>
<dbReference type="PROSITE" id="PS50003">
    <property type="entry name" value="PH_DOMAIN"/>
    <property type="match status" value="1"/>
</dbReference>
<evidence type="ECO:0000256" key="1">
    <source>
        <dbReference type="ARBA" id="ARBA00022723"/>
    </source>
</evidence>
<gene>
    <name evidence="12" type="ORF">APLA_LOCUS17783</name>
</gene>
<dbReference type="Pfam" id="PF00169">
    <property type="entry name" value="PH"/>
    <property type="match status" value="1"/>
</dbReference>
<keyword evidence="13" id="KW-1185">Reference proteome</keyword>
<evidence type="ECO:0000256" key="9">
    <source>
        <dbReference type="SAM" id="MobiDB-lite"/>
    </source>
</evidence>
<dbReference type="SUPFAM" id="SSF103657">
    <property type="entry name" value="BAR/IMD domain-like"/>
    <property type="match status" value="1"/>
</dbReference>
<dbReference type="InterPro" id="IPR004148">
    <property type="entry name" value="BAR_dom"/>
</dbReference>
<evidence type="ECO:0000256" key="3">
    <source>
        <dbReference type="ARBA" id="ARBA00022771"/>
    </source>
</evidence>
<dbReference type="PANTHER" id="PTHR23180:SF399">
    <property type="entry name" value="BLOWN FUSE, ISOFORM A-RELATED"/>
    <property type="match status" value="1"/>
</dbReference>
<dbReference type="PROSITE" id="PS50115">
    <property type="entry name" value="ARFGAP"/>
    <property type="match status" value="1"/>
</dbReference>
<keyword evidence="5 6" id="KW-0040">ANK repeat</keyword>
<dbReference type="InterPro" id="IPR001849">
    <property type="entry name" value="PH_domain"/>
</dbReference>
<dbReference type="PRINTS" id="PR00405">
    <property type="entry name" value="REVINTRACTNG"/>
</dbReference>
<keyword evidence="3 7" id="KW-0863">Zinc-finger</keyword>
<name>A0A8S1BQ05_ARCPL</name>
<comment type="caution">
    <text evidence="12">The sequence shown here is derived from an EMBL/GenBank/DDBJ whole genome shotgun (WGS) entry which is preliminary data.</text>
</comment>
<keyword evidence="2" id="KW-0677">Repeat</keyword>
<dbReference type="Pfam" id="PF01412">
    <property type="entry name" value="ArfGap"/>
    <property type="match status" value="1"/>
</dbReference>
<dbReference type="Proteomes" id="UP000494106">
    <property type="component" value="Unassembled WGS sequence"/>
</dbReference>
<keyword evidence="1" id="KW-0479">Metal-binding</keyword>
<dbReference type="PANTHER" id="PTHR23180">
    <property type="entry name" value="CENTAURIN/ARF"/>
    <property type="match status" value="1"/>
</dbReference>
<evidence type="ECO:0000256" key="5">
    <source>
        <dbReference type="ARBA" id="ARBA00023043"/>
    </source>
</evidence>
<feature type="repeat" description="ANK" evidence="6">
    <location>
        <begin position="1081"/>
        <end position="1113"/>
    </location>
</feature>
<feature type="coiled-coil region" evidence="8">
    <location>
        <begin position="14"/>
        <end position="41"/>
    </location>
</feature>
<feature type="domain" description="PH" evidence="10">
    <location>
        <begin position="277"/>
        <end position="373"/>
    </location>
</feature>
<protein>
    <recommendedName>
        <fullName evidence="14">Arf-GAP with coiled-coil, ANK repeat and PH domain-containing protein 2</fullName>
    </recommendedName>
</protein>
<keyword evidence="4" id="KW-0862">Zinc</keyword>
<feature type="region of interest" description="Disordered" evidence="9">
    <location>
        <begin position="1019"/>
        <end position="1045"/>
    </location>
</feature>
<sequence>MKPRIDFDECLRDSPKFREQLETEEASIEALEQKLDKVLKACSVMIESGKIYMSHRGTFTNALWDLTECFSEDPPVMANLNRMIHSLQEMNKFHSILLDQVSRTVLKNLTAFIKVDIKGVKESKTHFEKISNELDTSLIRNSQVSRHKLIEIEEVVNLLLATRSCFRHTALDHVQKITMLQARKRHEIIATFVSYLQACCTYYHQGVDLSEDLEPFLKSTAVEIAAMRNDTKILDKEMENRHTIVNSKDTVLPSCKANAAVGDSKEGLLTTPCLKNLPRMQGYLFKRTSNAFKTWNRRWFYLYDNRLVYRKRTGELNVTVMEEDLRLCTVKPVHDGERRFCFEVLSPSKSHMLQADSEEMLNCWIAALQNGIRSAIQQGQSRENPESQLILVPDDRPPSDRHNVANAGMKKIRIWEQLLSIPGNNYCCDCGSPNPRWASINLGITLCIECSGIHRSLGVHVSKVRSLTLDDWEPDIIKVMAELGNQIVNLIYEANTEGTTITRATPDCETCVREGWIRAKYVSRQFVKDLVGSSGALSASCGDSPLRAGRRWSVRRARRRVRTTPSVPETITDEKSDANSNTSVSESSSKSDGSPVLLIGNELASERGIDLSLPSDHDSTEGEDSDELVAEDMSRLSPDAVLHLAARAHNVAVLRAALAAGADVCATRHAHRTALHAAVLSVSITHTYIVPTLYTTWPCCAPRSPPAPTCAPRATRTAPRCTPPCSASVSLTPISYLHCTRRGRAARRARRRRRRVRHAPRAPHRAARRRAQRQYHSHLYRTYIVHDVAVLRAALAAGADVCATRHAHRTALHAAVLSVSITHTYIVPTLYTTWPCCAPRSPPAPTCAPRATRTAPRCTPPCSASVSLTPISYLHCTRRGRAARRARRRRRRVRHAPRAPHRAARRRAQRQYHSHLYRTYIVHDVAVLRAALAAGADVCATRHAHRTALHAAVLSVSITHTYIVPTLYTTWPCCAPRSPPAPTCAPRATRTAPRCTPPCSASVSLTPISYLHCTRRGRAARRARRRRRRVRHAPRAPHRAARRRAQRQYHSHLYRTYIVHDVAVLRAALAAGADVCATRHAHRTALHAAVLSGSVMACSFLLLNGSKLNVQDEDGKTPLHLATEAGHTGQVCLLLRYRADQSMVDKDGQTPLDIAVANANADIVTLLRLTKLNEEMRESEMSSNDDTYNEVFRDYTQLAHSHPERLVRAKLNNNEGEQQSE</sequence>
<dbReference type="InterPro" id="IPR002110">
    <property type="entry name" value="Ankyrin_rpt"/>
</dbReference>
<evidence type="ECO:0000259" key="11">
    <source>
        <dbReference type="PROSITE" id="PS50115"/>
    </source>
</evidence>
<dbReference type="InterPro" id="IPR001164">
    <property type="entry name" value="ArfGAP_dom"/>
</dbReference>
<dbReference type="CDD" id="cd08835">
    <property type="entry name" value="ArfGap_ACAP"/>
    <property type="match status" value="1"/>
</dbReference>
<dbReference type="FunFam" id="2.30.29.30:FF:000026">
    <property type="entry name" value="Arf-GAP with coiled-coil, ANK repeat and PH domain-containing protein 2"/>
    <property type="match status" value="1"/>
</dbReference>
<dbReference type="SMART" id="SM00233">
    <property type="entry name" value="PH"/>
    <property type="match status" value="1"/>
</dbReference>
<dbReference type="EMBL" id="CADEBC010000858">
    <property type="protein sequence ID" value="CAB3261324.1"/>
    <property type="molecule type" value="Genomic_DNA"/>
</dbReference>
<evidence type="ECO:0008006" key="14">
    <source>
        <dbReference type="Google" id="ProtNLM"/>
    </source>
</evidence>
<dbReference type="SUPFAM" id="SSF57863">
    <property type="entry name" value="ArfGap/RecO-like zinc finger"/>
    <property type="match status" value="1"/>
</dbReference>
<dbReference type="SMART" id="SM00248">
    <property type="entry name" value="ANK"/>
    <property type="match status" value="7"/>
</dbReference>
<dbReference type="Gene3D" id="1.10.220.150">
    <property type="entry name" value="Arf GTPase activating protein"/>
    <property type="match status" value="1"/>
</dbReference>
<dbReference type="InterPro" id="IPR011993">
    <property type="entry name" value="PH-like_dom_sf"/>
</dbReference>
<proteinExistence type="predicted"/>
<dbReference type="Pfam" id="PF12796">
    <property type="entry name" value="Ank_2"/>
    <property type="match status" value="1"/>
</dbReference>
<dbReference type="CDD" id="cd13250">
    <property type="entry name" value="PH_ACAP"/>
    <property type="match status" value="1"/>
</dbReference>
<dbReference type="PROSITE" id="PS50088">
    <property type="entry name" value="ANK_REPEAT"/>
    <property type="match status" value="2"/>
</dbReference>
<feature type="domain" description="Arf-GAP" evidence="11">
    <location>
        <begin position="412"/>
        <end position="527"/>
    </location>
</feature>
<evidence type="ECO:0000256" key="2">
    <source>
        <dbReference type="ARBA" id="ARBA00022737"/>
    </source>
</evidence>
<dbReference type="OrthoDB" id="10070851at2759"/>
<dbReference type="GO" id="GO:0005737">
    <property type="term" value="C:cytoplasm"/>
    <property type="evidence" value="ECO:0007669"/>
    <property type="project" value="InterPro"/>
</dbReference>
<evidence type="ECO:0000259" key="10">
    <source>
        <dbReference type="PROSITE" id="PS50003"/>
    </source>
</evidence>
<evidence type="ECO:0000256" key="8">
    <source>
        <dbReference type="SAM" id="Coils"/>
    </source>
</evidence>
<dbReference type="SMART" id="SM00105">
    <property type="entry name" value="ArfGap"/>
    <property type="match status" value="1"/>
</dbReference>
<dbReference type="GO" id="GO:0005096">
    <property type="term" value="F:GTPase activator activity"/>
    <property type="evidence" value="ECO:0007669"/>
    <property type="project" value="InterPro"/>
</dbReference>
<feature type="region of interest" description="Disordered" evidence="9">
    <location>
        <begin position="743"/>
        <end position="771"/>
    </location>
</feature>
<reference evidence="12 13" key="1">
    <citation type="submission" date="2020-04" db="EMBL/GenBank/DDBJ databases">
        <authorList>
            <person name="Wallbank WR R."/>
            <person name="Pardo Diaz C."/>
            <person name="Kozak K."/>
            <person name="Martin S."/>
            <person name="Jiggins C."/>
            <person name="Moest M."/>
            <person name="Warren A I."/>
            <person name="Byers J.R.P. K."/>
            <person name="Montejo-Kovacevich G."/>
            <person name="Yen C E."/>
        </authorList>
    </citation>
    <scope>NUCLEOTIDE SEQUENCE [LARGE SCALE GENOMIC DNA]</scope>
</reference>
<evidence type="ECO:0000256" key="7">
    <source>
        <dbReference type="PROSITE-ProRule" id="PRU00288"/>
    </source>
</evidence>
<dbReference type="InterPro" id="IPR036770">
    <property type="entry name" value="Ankyrin_rpt-contain_sf"/>
</dbReference>